<dbReference type="RefSeq" id="WP_014271513.1">
    <property type="nucleotide sequence ID" value="NC_016633.1"/>
</dbReference>
<dbReference type="AlphaFoldDB" id="G8QX89"/>
<evidence type="ECO:0000313" key="1">
    <source>
        <dbReference type="EMBL" id="AEV30674.1"/>
    </source>
</evidence>
<dbReference type="EMBL" id="CP003155">
    <property type="protein sequence ID" value="AEV30674.1"/>
    <property type="molecule type" value="Genomic_DNA"/>
</dbReference>
<protein>
    <submittedName>
        <fullName evidence="1">Uncharacterized protein</fullName>
    </submittedName>
</protein>
<sequence>MGTKKIKNLFIVATILVILVSFIGCDLSDATLQGAAATSRKLGAVSSQEELASVDTTRTAFTATVNLYQDYANVVTQDMGNSNHHKTIEETLYSYQYGPYGGTIVSDWDLLNGKNVVMTNITNYNLDPVTGEIGGSNHSVINIVDDYGNVILSLDANGNLKGSLFGAEINMNWNAKNSKVSGVKANGKVSGVFVWMGFNPETNEVVQILPNGTFTLTGSYK</sequence>
<evidence type="ECO:0000313" key="2">
    <source>
        <dbReference type="Proteomes" id="UP000005632"/>
    </source>
</evidence>
<name>G8QX89_SPHPG</name>
<dbReference type="KEGG" id="sgp:SpiGrapes_2924"/>
<dbReference type="PROSITE" id="PS51257">
    <property type="entry name" value="PROKAR_LIPOPROTEIN"/>
    <property type="match status" value="1"/>
</dbReference>
<accession>G8QX89</accession>
<dbReference type="HOGENOM" id="CLU_1249969_0_0_12"/>
<proteinExistence type="predicted"/>
<dbReference type="Proteomes" id="UP000005632">
    <property type="component" value="Chromosome"/>
</dbReference>
<dbReference type="OrthoDB" id="9831040at2"/>
<reference evidence="1 2" key="1">
    <citation type="submission" date="2011-11" db="EMBL/GenBank/DDBJ databases">
        <title>Complete sequence of Spirochaeta sp. grapes.</title>
        <authorList>
            <consortium name="US DOE Joint Genome Institute"/>
            <person name="Lucas S."/>
            <person name="Han J."/>
            <person name="Lapidus A."/>
            <person name="Cheng J.-F."/>
            <person name="Goodwin L."/>
            <person name="Pitluck S."/>
            <person name="Peters L."/>
            <person name="Ovchinnikova G."/>
            <person name="Munk A.C."/>
            <person name="Detter J.C."/>
            <person name="Han C."/>
            <person name="Tapia R."/>
            <person name="Land M."/>
            <person name="Hauser L."/>
            <person name="Kyrpides N."/>
            <person name="Ivanova N."/>
            <person name="Pagani I."/>
            <person name="Ritalahtilisa K."/>
            <person name="Loeffler F."/>
            <person name="Woyke T."/>
        </authorList>
    </citation>
    <scope>NUCLEOTIDE SEQUENCE [LARGE SCALE GENOMIC DNA]</scope>
    <source>
        <strain evidence="2">ATCC BAA-1885 / DSM 22778 / Grapes</strain>
    </source>
</reference>
<organism evidence="1 2">
    <name type="scientific">Sphaerochaeta pleomorpha (strain ATCC BAA-1885 / DSM 22778 / Grapes)</name>
    <dbReference type="NCBI Taxonomy" id="158190"/>
    <lineage>
        <taxon>Bacteria</taxon>
        <taxon>Pseudomonadati</taxon>
        <taxon>Spirochaetota</taxon>
        <taxon>Spirochaetia</taxon>
        <taxon>Spirochaetales</taxon>
        <taxon>Sphaerochaetaceae</taxon>
        <taxon>Sphaerochaeta</taxon>
    </lineage>
</organism>
<gene>
    <name evidence="1" type="ordered locus">SpiGrapes_2924</name>
</gene>
<keyword evidence="2" id="KW-1185">Reference proteome</keyword>